<protein>
    <recommendedName>
        <fullName evidence="4">Peptide methionine sulfoxide reductase MsrA</fullName>
        <shortName evidence="4">Protein-methionine-S-oxide reductase</shortName>
        <ecNumber evidence="4">1.8.4.11</ecNumber>
    </recommendedName>
    <alternativeName>
        <fullName evidence="4">Peptide-methionine (S)-S-oxide reductase</fullName>
        <shortName evidence="4">Peptide Met(O) reductase</shortName>
    </alternativeName>
</protein>
<dbReference type="AlphaFoldDB" id="A0A840ES30"/>
<dbReference type="SUPFAM" id="SSF55068">
    <property type="entry name" value="Peptide methionine sulfoxide reductase"/>
    <property type="match status" value="1"/>
</dbReference>
<keyword evidence="7" id="KW-1185">Reference proteome</keyword>
<dbReference type="RefSeq" id="WP_183475410.1">
    <property type="nucleotide sequence ID" value="NZ_JACIFO010000001.1"/>
</dbReference>
<evidence type="ECO:0000259" key="5">
    <source>
        <dbReference type="Pfam" id="PF01625"/>
    </source>
</evidence>
<dbReference type="PANTHER" id="PTHR43774:SF1">
    <property type="entry name" value="PEPTIDE METHIONINE SULFOXIDE REDUCTASE MSRA 2"/>
    <property type="match status" value="1"/>
</dbReference>
<feature type="active site" evidence="4">
    <location>
        <position position="15"/>
    </location>
</feature>
<comment type="catalytic activity">
    <reaction evidence="2 4">
        <text>L-methionyl-[protein] + [thioredoxin]-disulfide + H2O = L-methionyl-(S)-S-oxide-[protein] + [thioredoxin]-dithiol</text>
        <dbReference type="Rhea" id="RHEA:14217"/>
        <dbReference type="Rhea" id="RHEA-COMP:10698"/>
        <dbReference type="Rhea" id="RHEA-COMP:10700"/>
        <dbReference type="Rhea" id="RHEA-COMP:12313"/>
        <dbReference type="Rhea" id="RHEA-COMP:12315"/>
        <dbReference type="ChEBI" id="CHEBI:15377"/>
        <dbReference type="ChEBI" id="CHEBI:16044"/>
        <dbReference type="ChEBI" id="CHEBI:29950"/>
        <dbReference type="ChEBI" id="CHEBI:44120"/>
        <dbReference type="ChEBI" id="CHEBI:50058"/>
        <dbReference type="EC" id="1.8.4.11"/>
    </reaction>
</comment>
<dbReference type="Pfam" id="PF01625">
    <property type="entry name" value="PMSR"/>
    <property type="match status" value="1"/>
</dbReference>
<reference evidence="6 7" key="1">
    <citation type="submission" date="2020-08" db="EMBL/GenBank/DDBJ databases">
        <title>Genomic Encyclopedia of Type Strains, Phase IV (KMG-IV): sequencing the most valuable type-strain genomes for metagenomic binning, comparative biology and taxonomic classification.</title>
        <authorList>
            <person name="Goeker M."/>
        </authorList>
    </citation>
    <scope>NUCLEOTIDE SEQUENCE [LARGE SCALE GENOMIC DNA]</scope>
    <source>
        <strain evidence="6 7">DSM 29568</strain>
    </source>
</reference>
<proteinExistence type="inferred from homology"/>
<comment type="catalytic activity">
    <reaction evidence="3 4">
        <text>[thioredoxin]-disulfide + L-methionine + H2O = L-methionine (S)-S-oxide + [thioredoxin]-dithiol</text>
        <dbReference type="Rhea" id="RHEA:19993"/>
        <dbReference type="Rhea" id="RHEA-COMP:10698"/>
        <dbReference type="Rhea" id="RHEA-COMP:10700"/>
        <dbReference type="ChEBI" id="CHEBI:15377"/>
        <dbReference type="ChEBI" id="CHEBI:29950"/>
        <dbReference type="ChEBI" id="CHEBI:50058"/>
        <dbReference type="ChEBI" id="CHEBI:57844"/>
        <dbReference type="ChEBI" id="CHEBI:58772"/>
        <dbReference type="EC" id="1.8.4.11"/>
    </reaction>
</comment>
<name>A0A840ES30_9FLAO</name>
<comment type="similarity">
    <text evidence="4">Belongs to the MsrA Met sulfoxide reductase family.</text>
</comment>
<evidence type="ECO:0000313" key="6">
    <source>
        <dbReference type="EMBL" id="MBB4117747.1"/>
    </source>
</evidence>
<keyword evidence="1 4" id="KW-0560">Oxidoreductase</keyword>
<dbReference type="EC" id="1.8.4.11" evidence="4"/>
<evidence type="ECO:0000256" key="3">
    <source>
        <dbReference type="ARBA" id="ARBA00048782"/>
    </source>
</evidence>
<dbReference type="Proteomes" id="UP000553034">
    <property type="component" value="Unassembled WGS sequence"/>
</dbReference>
<comment type="caution">
    <text evidence="6">The sequence shown here is derived from an EMBL/GenBank/DDBJ whole genome shotgun (WGS) entry which is preliminary data.</text>
</comment>
<feature type="domain" description="Peptide methionine sulphoxide reductase MsrA" evidence="5">
    <location>
        <begin position="8"/>
        <end position="160"/>
    </location>
</feature>
<dbReference type="GO" id="GO:0008113">
    <property type="term" value="F:peptide-methionine (S)-S-oxide reductase activity"/>
    <property type="evidence" value="ECO:0007669"/>
    <property type="project" value="UniProtKB-UniRule"/>
</dbReference>
<dbReference type="InterPro" id="IPR036509">
    <property type="entry name" value="Met_Sox_Rdtase_MsrA_sf"/>
</dbReference>
<dbReference type="InterPro" id="IPR002569">
    <property type="entry name" value="Met_Sox_Rdtase_MsrA_dom"/>
</dbReference>
<dbReference type="HAMAP" id="MF_01401">
    <property type="entry name" value="MsrA"/>
    <property type="match status" value="1"/>
</dbReference>
<sequence>MENNKLETATFAGGCFWCTEAVFKRIKGVERVLPGYTGGEVKNPCYREVAMGLTNHAEAIQIKYNPALISYQQLLAVFFATHDPTTLNRQANDVGKHYRSAIFYHNDKQYEIAKRVIKELNATIYNHKIVTELTLAKPFYNAESEHVDYYDLNKEQPYCQAIINPKINLLLTRFKSVLK</sequence>
<accession>A0A840ES30</accession>
<organism evidence="6 7">
    <name type="scientific">Mesonia hippocampi</name>
    <dbReference type="NCBI Taxonomy" id="1628250"/>
    <lineage>
        <taxon>Bacteria</taxon>
        <taxon>Pseudomonadati</taxon>
        <taxon>Bacteroidota</taxon>
        <taxon>Flavobacteriia</taxon>
        <taxon>Flavobacteriales</taxon>
        <taxon>Flavobacteriaceae</taxon>
        <taxon>Mesonia</taxon>
    </lineage>
</organism>
<evidence type="ECO:0000256" key="4">
    <source>
        <dbReference type="HAMAP-Rule" id="MF_01401"/>
    </source>
</evidence>
<dbReference type="NCBIfam" id="TIGR00401">
    <property type="entry name" value="msrA"/>
    <property type="match status" value="1"/>
</dbReference>
<gene>
    <name evidence="4" type="primary">msrA</name>
    <name evidence="6" type="ORF">GGR32_000019</name>
</gene>
<evidence type="ECO:0000313" key="7">
    <source>
        <dbReference type="Proteomes" id="UP000553034"/>
    </source>
</evidence>
<evidence type="ECO:0000256" key="2">
    <source>
        <dbReference type="ARBA" id="ARBA00047806"/>
    </source>
</evidence>
<dbReference type="EMBL" id="JACIFO010000001">
    <property type="protein sequence ID" value="MBB4117747.1"/>
    <property type="molecule type" value="Genomic_DNA"/>
</dbReference>
<dbReference type="PANTHER" id="PTHR43774">
    <property type="entry name" value="PEPTIDE METHIONINE SULFOXIDE REDUCTASE"/>
    <property type="match status" value="1"/>
</dbReference>
<comment type="function">
    <text evidence="4">Has an important function as a repair enzyme for proteins that have been inactivated by oxidation. Catalyzes the reversible oxidation-reduction of methionine sulfoxide in proteins to methionine.</text>
</comment>
<dbReference type="Gene3D" id="3.30.1060.10">
    <property type="entry name" value="Peptide methionine sulphoxide reductase MsrA"/>
    <property type="match status" value="1"/>
</dbReference>
<evidence type="ECO:0000256" key="1">
    <source>
        <dbReference type="ARBA" id="ARBA00023002"/>
    </source>
</evidence>